<evidence type="ECO:0000256" key="7">
    <source>
        <dbReference type="ARBA" id="ARBA00022475"/>
    </source>
</evidence>
<evidence type="ECO:0000313" key="18">
    <source>
        <dbReference type="EMBL" id="KAA1192456.1"/>
    </source>
</evidence>
<dbReference type="AlphaFoldDB" id="A0A5B0WZL1"/>
<dbReference type="HAMAP" id="MF_00404">
    <property type="entry name" value="OadG"/>
    <property type="match status" value="1"/>
</dbReference>
<keyword evidence="7 16" id="KW-1003">Cell membrane</keyword>
<comment type="subunit">
    <text evidence="5 16">Heterotrimer of an alpha, a beta and a gamma subunit.</text>
</comment>
<evidence type="ECO:0000256" key="17">
    <source>
        <dbReference type="RuleBase" id="RU004278"/>
    </source>
</evidence>
<evidence type="ECO:0000256" key="12">
    <source>
        <dbReference type="ARBA" id="ARBA00023065"/>
    </source>
</evidence>
<evidence type="ECO:0000256" key="9">
    <source>
        <dbReference type="ARBA" id="ARBA00022967"/>
    </source>
</evidence>
<evidence type="ECO:0000256" key="1">
    <source>
        <dbReference type="ARBA" id="ARBA00001959"/>
    </source>
</evidence>
<protein>
    <recommendedName>
        <fullName evidence="16">Probable oxaloacetate decarboxylase gamma chain</fullName>
        <ecNumber evidence="16">7.2.4.2</ecNumber>
    </recommendedName>
</protein>
<comment type="cofactor">
    <cofactor evidence="1 16 17">
        <name>Na(+)</name>
        <dbReference type="ChEBI" id="CHEBI:29101"/>
    </cofactor>
</comment>
<dbReference type="InterPro" id="IPR023424">
    <property type="entry name" value="OadG"/>
</dbReference>
<comment type="subcellular location">
    <subcellularLocation>
        <location evidence="3 16 17">Cell membrane</location>
        <topology evidence="3 16 17">Single-pass membrane protein</topology>
    </subcellularLocation>
</comment>
<accession>A0A5B0WZL1</accession>
<evidence type="ECO:0000256" key="15">
    <source>
        <dbReference type="ARBA" id="ARBA00048176"/>
    </source>
</evidence>
<comment type="catalytic activity">
    <reaction evidence="15 16 17">
        <text>oxaloacetate + 2 Na(+)(in) + H(+) = pyruvate + 2 Na(+)(out) + CO2</text>
        <dbReference type="Rhea" id="RHEA:57724"/>
        <dbReference type="ChEBI" id="CHEBI:15361"/>
        <dbReference type="ChEBI" id="CHEBI:15378"/>
        <dbReference type="ChEBI" id="CHEBI:16452"/>
        <dbReference type="ChEBI" id="CHEBI:16526"/>
        <dbReference type="ChEBI" id="CHEBI:29101"/>
        <dbReference type="EC" id="7.2.4.2"/>
    </reaction>
</comment>
<dbReference type="GO" id="GO:0036376">
    <property type="term" value="P:sodium ion export across plasma membrane"/>
    <property type="evidence" value="ECO:0007669"/>
    <property type="project" value="InterPro"/>
</dbReference>
<sequence length="81" mass="8624">MQGNIMAQGVELMVFGMGTVVAFLALLVVATTVMSSLVGRYFPEPHKPSPSRPQPAPGAVQDDAELVAAISAALHQHRRKK</sequence>
<dbReference type="Pfam" id="PF04277">
    <property type="entry name" value="OAD_gamma"/>
    <property type="match status" value="1"/>
</dbReference>
<feature type="transmembrane region" description="Helical" evidence="16 17">
    <location>
        <begin position="12"/>
        <end position="38"/>
    </location>
</feature>
<evidence type="ECO:0000313" key="19">
    <source>
        <dbReference type="Proteomes" id="UP000323708"/>
    </source>
</evidence>
<keyword evidence="19" id="KW-1185">Reference proteome</keyword>
<keyword evidence="9 16" id="KW-1278">Translocase</keyword>
<dbReference type="EMBL" id="VTUX01000003">
    <property type="protein sequence ID" value="KAA1192456.1"/>
    <property type="molecule type" value="Genomic_DNA"/>
</dbReference>
<comment type="function">
    <text evidence="2 16 17">Catalyzes the decarboxylation of oxaloacetate coupled to Na(+) translocation.</text>
</comment>
<evidence type="ECO:0000256" key="6">
    <source>
        <dbReference type="ARBA" id="ARBA00022448"/>
    </source>
</evidence>
<evidence type="ECO:0000256" key="2">
    <source>
        <dbReference type="ARBA" id="ARBA00003002"/>
    </source>
</evidence>
<dbReference type="GO" id="GO:0005886">
    <property type="term" value="C:plasma membrane"/>
    <property type="evidence" value="ECO:0007669"/>
    <property type="project" value="UniProtKB-SubCell"/>
</dbReference>
<keyword evidence="14 16" id="KW-0739">Sodium transport</keyword>
<evidence type="ECO:0000256" key="3">
    <source>
        <dbReference type="ARBA" id="ARBA00004162"/>
    </source>
</evidence>
<dbReference type="NCBIfam" id="TIGR01195">
    <property type="entry name" value="oadG_fam"/>
    <property type="match status" value="1"/>
</dbReference>
<evidence type="ECO:0000256" key="5">
    <source>
        <dbReference type="ARBA" id="ARBA00011869"/>
    </source>
</evidence>
<evidence type="ECO:0000256" key="14">
    <source>
        <dbReference type="ARBA" id="ARBA00023201"/>
    </source>
</evidence>
<keyword evidence="8 16" id="KW-0812">Transmembrane</keyword>
<reference evidence="18 19" key="1">
    <citation type="submission" date="2019-09" db="EMBL/GenBank/DDBJ databases">
        <authorList>
            <person name="Chen X.-Y."/>
        </authorList>
    </citation>
    <scope>NUCLEOTIDE SEQUENCE [LARGE SCALE GENOMIC DNA]</scope>
    <source>
        <strain evidence="18 19">NY5</strain>
    </source>
</reference>
<keyword evidence="12 16" id="KW-0406">Ion transport</keyword>
<evidence type="ECO:0000256" key="16">
    <source>
        <dbReference type="HAMAP-Rule" id="MF_00404"/>
    </source>
</evidence>
<evidence type="ECO:0000256" key="11">
    <source>
        <dbReference type="ARBA" id="ARBA00023053"/>
    </source>
</evidence>
<proteinExistence type="inferred from homology"/>
<keyword evidence="6 16" id="KW-0813">Transport</keyword>
<name>A0A5B0WZL1_9GAMM</name>
<keyword evidence="13 16" id="KW-0472">Membrane</keyword>
<evidence type="ECO:0000256" key="13">
    <source>
        <dbReference type="ARBA" id="ARBA00023136"/>
    </source>
</evidence>
<dbReference type="Proteomes" id="UP000323708">
    <property type="component" value="Unassembled WGS sequence"/>
</dbReference>
<dbReference type="GO" id="GO:0008948">
    <property type="term" value="F:oxaloacetate decarboxylase activity"/>
    <property type="evidence" value="ECO:0007669"/>
    <property type="project" value="UniProtKB-UniRule"/>
</dbReference>
<dbReference type="GO" id="GO:0015451">
    <property type="term" value="F:decarboxylation-driven active transmembrane transporter activity"/>
    <property type="evidence" value="ECO:0007669"/>
    <property type="project" value="UniProtKB-EC"/>
</dbReference>
<gene>
    <name evidence="16" type="primary">oadG</name>
    <name evidence="18" type="ORF">F0M18_07235</name>
</gene>
<evidence type="ECO:0000256" key="4">
    <source>
        <dbReference type="ARBA" id="ARBA00005844"/>
    </source>
</evidence>
<dbReference type="InterPro" id="IPR005899">
    <property type="entry name" value="Na_pump_deCOase"/>
</dbReference>
<organism evidence="18 19">
    <name type="scientific">Pseudohalioglobus sediminis</name>
    <dbReference type="NCBI Taxonomy" id="2606449"/>
    <lineage>
        <taxon>Bacteria</taxon>
        <taxon>Pseudomonadati</taxon>
        <taxon>Pseudomonadota</taxon>
        <taxon>Gammaproteobacteria</taxon>
        <taxon>Cellvibrionales</taxon>
        <taxon>Halieaceae</taxon>
        <taxon>Pseudohalioglobus</taxon>
    </lineage>
</organism>
<dbReference type="GO" id="GO:0015081">
    <property type="term" value="F:sodium ion transmembrane transporter activity"/>
    <property type="evidence" value="ECO:0007669"/>
    <property type="project" value="UniProtKB-UniRule"/>
</dbReference>
<dbReference type="RefSeq" id="WP_149610749.1">
    <property type="nucleotide sequence ID" value="NZ_VTUX01000003.1"/>
</dbReference>
<keyword evidence="11 16" id="KW-0915">Sodium</keyword>
<dbReference type="EC" id="7.2.4.2" evidence="16"/>
<comment type="similarity">
    <text evidence="4 16 17">Belongs to the OadG family.</text>
</comment>
<evidence type="ECO:0000256" key="10">
    <source>
        <dbReference type="ARBA" id="ARBA00022989"/>
    </source>
</evidence>
<comment type="caution">
    <text evidence="18">The sequence shown here is derived from an EMBL/GenBank/DDBJ whole genome shotgun (WGS) entry which is preliminary data.</text>
</comment>
<keyword evidence="10 16" id="KW-1133">Transmembrane helix</keyword>
<evidence type="ECO:0000256" key="8">
    <source>
        <dbReference type="ARBA" id="ARBA00022692"/>
    </source>
</evidence>